<dbReference type="AlphaFoldDB" id="A0A553N727"/>
<evidence type="ECO:0000313" key="3">
    <source>
        <dbReference type="Proteomes" id="UP000318571"/>
    </source>
</evidence>
<feature type="region of interest" description="Disordered" evidence="1">
    <location>
        <begin position="81"/>
        <end position="101"/>
    </location>
</feature>
<feature type="compositionally biased region" description="Basic and acidic residues" evidence="1">
    <location>
        <begin position="401"/>
        <end position="411"/>
    </location>
</feature>
<gene>
    <name evidence="2" type="ORF">TCAL_16334</name>
</gene>
<dbReference type="Proteomes" id="UP000318571">
    <property type="component" value="Chromosome 8"/>
</dbReference>
<keyword evidence="3" id="KW-1185">Reference proteome</keyword>
<feature type="region of interest" description="Disordered" evidence="1">
    <location>
        <begin position="376"/>
        <end position="419"/>
    </location>
</feature>
<proteinExistence type="predicted"/>
<accession>A0A553N727</accession>
<comment type="caution">
    <text evidence="2">The sequence shown here is derived from an EMBL/GenBank/DDBJ whole genome shotgun (WGS) entry which is preliminary data.</text>
</comment>
<feature type="region of interest" description="Disordered" evidence="1">
    <location>
        <begin position="542"/>
        <end position="575"/>
    </location>
</feature>
<sequence length="618" mass="71943">MLNKHNLKWQTDQHIPDTNVRAKRFQYEKPSSTESLSFGNMETELSAIREIRRNTSQDGQSYEKRAIAQVSQSELDHVREVRRRRNSIDFDQPSQKDPTTMKHDTAMELEAIRCWRESERTISDEEPVKYPNRDVVQRELEALRRLRQQYPNVCEADCEVAYHNAALQKELQFIGHLRQKFNFQERLPPQTHDQRDIIQRELAALNYARKHLLSKANIEPDIQNVKQQNTVQRELEALRKLQKIGAFTPQGLFRDEATNTAIKRELEMVSLARRSGQYGPQEYLPMSQSGREGINQELEVLRRSKSCQQFNFDSHDTINPQRLSIAQELANIKEIRNSTHFTECLPSSLSQQEFEMHRQQRRRDIRTLRRSKSCNVSANAREDRKTTSVSQIQDPVKCRRARDQVSPKDEPNEPLAMSERDRIHLELEELRQIRRNSTISKISHGREDSLQKRRPYQRAVSVTSLDTGSNTVDSSSRSNDMIRAMFDSQAPKIRFGGSGNSMSSLPQITRRNSVKARKVKDKRKWVHDTNRKRIGYTHCSTKQLSTREDDNQSIFYPDTDSEDETGTPMSPSINQANSSTRLREMFHSTLNKVSSNLGTSKEILLRTIQKFTQQHVKD</sequence>
<dbReference type="EMBL" id="VCGU01000459">
    <property type="protein sequence ID" value="TRY61237.1"/>
    <property type="molecule type" value="Genomic_DNA"/>
</dbReference>
<evidence type="ECO:0000256" key="1">
    <source>
        <dbReference type="SAM" id="MobiDB-lite"/>
    </source>
</evidence>
<organism evidence="2 3">
    <name type="scientific">Tigriopus californicus</name>
    <name type="common">Marine copepod</name>
    <dbReference type="NCBI Taxonomy" id="6832"/>
    <lineage>
        <taxon>Eukaryota</taxon>
        <taxon>Metazoa</taxon>
        <taxon>Ecdysozoa</taxon>
        <taxon>Arthropoda</taxon>
        <taxon>Crustacea</taxon>
        <taxon>Multicrustacea</taxon>
        <taxon>Hexanauplia</taxon>
        <taxon>Copepoda</taxon>
        <taxon>Harpacticoida</taxon>
        <taxon>Harpacticidae</taxon>
        <taxon>Tigriopus</taxon>
    </lineage>
</organism>
<name>A0A553N727_TIGCA</name>
<reference evidence="2 3" key="1">
    <citation type="journal article" date="2018" name="Nat. Ecol. Evol.">
        <title>Genomic signatures of mitonuclear coevolution across populations of Tigriopus californicus.</title>
        <authorList>
            <person name="Barreto F.S."/>
            <person name="Watson E.T."/>
            <person name="Lima T.G."/>
            <person name="Willett C.S."/>
            <person name="Edmands S."/>
            <person name="Li W."/>
            <person name="Burton R.S."/>
        </authorList>
    </citation>
    <scope>NUCLEOTIDE SEQUENCE [LARGE SCALE GENOMIC DNA]</scope>
    <source>
        <strain evidence="2 3">San Diego</strain>
    </source>
</reference>
<protein>
    <submittedName>
        <fullName evidence="2">Uncharacterized protein</fullName>
    </submittedName>
</protein>
<evidence type="ECO:0000313" key="2">
    <source>
        <dbReference type="EMBL" id="TRY61237.1"/>
    </source>
</evidence>